<feature type="domain" description="Bacterial transcriptional activator" evidence="5">
    <location>
        <begin position="820"/>
        <end position="962"/>
    </location>
</feature>
<protein>
    <submittedName>
        <fullName evidence="6">BTAD domain-containing putative transcriptional regulator</fullName>
    </submittedName>
</protein>
<keyword evidence="2" id="KW-0804">Transcription</keyword>
<name>A0ABP7F8W8_9ACTN</name>
<dbReference type="SUPFAM" id="SSF48452">
    <property type="entry name" value="TPR-like"/>
    <property type="match status" value="1"/>
</dbReference>
<proteinExistence type="predicted"/>
<dbReference type="PANTHER" id="PTHR35807">
    <property type="entry name" value="TRANSCRIPTIONAL REGULATOR REDD-RELATED"/>
    <property type="match status" value="1"/>
</dbReference>
<sequence length="963" mass="100571">MHGRSHGGRDPRPRAGAALTALVALLLATPVVLGWCTVALLPPGGPIWSPALAALAHPGDGTVFLAAALAASWLAWGALTGCIAVEVLAQLRQRPTPRLRGLGWGQHAAATLVSTAMAPHSVDLILLPPMPVPEFALASAVSGTDAADQNVRPAAGAEEPLPRRRTYTTQRHDTYFSIARDQLGDRDRYRELIDCNTGRRMPDGTVLTGDEFLEPGWELLLPDPFSEYSEYAAHLAAPVAEPAPQAAAPQLVGAAAAGRDRAPGVATDLTAHDRQPAVPQPRRGQAPTVMTAAPPRPGGGSPEPASTPEPTGVAAAATVDDLGAGPAAEQPGAGAAGPAVSAEPAAPDAAGDDDSESRFDLLDRALRSMAAQAADTGAETPRLLGARLTERGCELLLAAATEEGIAPFRSTGHYAWLLDRDNAALLAAPEAATIPAPYPALVTVGCDTTGAHVLVDLTEAGALNLTGTSGHARDVLTAMALELTTSEWGDRLTVTTVGFGAEVPTLEPTGRLRHSATLRDCLDQLSVAARASQRHHRHAATGAQEQAPHLILSAHPFGEGDMLRLREAMLAAPDVPLAIVARAEEHQHRFPTDWTLDTTPGAKVHLPALGRTVTLGRLTADRHAHVAAVLAGLTQPSSAPAREREDEPWERGAEATPRGGSRTDEALTELLAVPAQAGREWPESGHRATATSATAPAPRPGAVSSEPAPSTAAAPGDPAAGPRIRVLGPVDITGVDTRELEAGKRRGLVELACLLKLAPGQTPDDLSRAMGGANGPWSASTRSASLSRLRSWLGRDAEGNAYFPKRGSDGTYALAGTVGCDWYDFQALARFGMDDDTPEGTAALRQALDLVRGEPFTSASPDRYAWAGPLRPTILGAIAEVAHTLAARQMAAGEMAAARDVLTTILRIDPANELLYRDLFRVEHRAGAPEAVNRAAQRLVSALDQAGREMSAETRALLNQLDE</sequence>
<feature type="region of interest" description="Disordered" evidence="3">
    <location>
        <begin position="268"/>
        <end position="356"/>
    </location>
</feature>
<dbReference type="InterPro" id="IPR051677">
    <property type="entry name" value="AfsR-DnrI-RedD_regulator"/>
</dbReference>
<evidence type="ECO:0000256" key="1">
    <source>
        <dbReference type="ARBA" id="ARBA00023015"/>
    </source>
</evidence>
<keyword evidence="1" id="KW-0805">Transcription regulation</keyword>
<dbReference type="Gene3D" id="1.25.40.10">
    <property type="entry name" value="Tetratricopeptide repeat domain"/>
    <property type="match status" value="1"/>
</dbReference>
<accession>A0ABP7F8W8</accession>
<dbReference type="InterPro" id="IPR011990">
    <property type="entry name" value="TPR-like_helical_dom_sf"/>
</dbReference>
<dbReference type="PANTHER" id="PTHR35807:SF1">
    <property type="entry name" value="TRANSCRIPTIONAL REGULATOR REDD"/>
    <property type="match status" value="1"/>
</dbReference>
<feature type="transmembrane region" description="Helical" evidence="4">
    <location>
        <begin position="21"/>
        <end position="41"/>
    </location>
</feature>
<dbReference type="InterPro" id="IPR005158">
    <property type="entry name" value="BTAD"/>
</dbReference>
<evidence type="ECO:0000313" key="6">
    <source>
        <dbReference type="EMBL" id="GAA3733873.1"/>
    </source>
</evidence>
<gene>
    <name evidence="6" type="ORF">GCM10022402_12800</name>
</gene>
<keyword evidence="7" id="KW-1185">Reference proteome</keyword>
<keyword evidence="4" id="KW-0472">Membrane</keyword>
<reference evidence="7" key="1">
    <citation type="journal article" date="2019" name="Int. J. Syst. Evol. Microbiol.">
        <title>The Global Catalogue of Microorganisms (GCM) 10K type strain sequencing project: providing services to taxonomists for standard genome sequencing and annotation.</title>
        <authorList>
            <consortium name="The Broad Institute Genomics Platform"/>
            <consortium name="The Broad Institute Genome Sequencing Center for Infectious Disease"/>
            <person name="Wu L."/>
            <person name="Ma J."/>
        </authorList>
    </citation>
    <scope>NUCLEOTIDE SEQUENCE [LARGE SCALE GENOMIC DNA]</scope>
    <source>
        <strain evidence="7">JCM 17137</strain>
    </source>
</reference>
<dbReference type="Proteomes" id="UP001500908">
    <property type="component" value="Unassembled WGS sequence"/>
</dbReference>
<feature type="compositionally biased region" description="Low complexity" evidence="3">
    <location>
        <begin position="688"/>
        <end position="722"/>
    </location>
</feature>
<keyword evidence="4" id="KW-1133">Transmembrane helix</keyword>
<evidence type="ECO:0000313" key="7">
    <source>
        <dbReference type="Proteomes" id="UP001500908"/>
    </source>
</evidence>
<evidence type="ECO:0000256" key="4">
    <source>
        <dbReference type="SAM" id="Phobius"/>
    </source>
</evidence>
<comment type="caution">
    <text evidence="6">The sequence shown here is derived from an EMBL/GenBank/DDBJ whole genome shotgun (WGS) entry which is preliminary data.</text>
</comment>
<feature type="transmembrane region" description="Helical" evidence="4">
    <location>
        <begin position="61"/>
        <end position="89"/>
    </location>
</feature>
<dbReference type="SMART" id="SM01043">
    <property type="entry name" value="BTAD"/>
    <property type="match status" value="1"/>
</dbReference>
<feature type="compositionally biased region" description="Low complexity" evidence="3">
    <location>
        <begin position="323"/>
        <end position="349"/>
    </location>
</feature>
<dbReference type="Pfam" id="PF03704">
    <property type="entry name" value="BTAD"/>
    <property type="match status" value="1"/>
</dbReference>
<organism evidence="6 7">
    <name type="scientific">Salinactinospora qingdaonensis</name>
    <dbReference type="NCBI Taxonomy" id="702744"/>
    <lineage>
        <taxon>Bacteria</taxon>
        <taxon>Bacillati</taxon>
        <taxon>Actinomycetota</taxon>
        <taxon>Actinomycetes</taxon>
        <taxon>Streptosporangiales</taxon>
        <taxon>Nocardiopsidaceae</taxon>
        <taxon>Salinactinospora</taxon>
    </lineage>
</organism>
<evidence type="ECO:0000256" key="2">
    <source>
        <dbReference type="ARBA" id="ARBA00023163"/>
    </source>
</evidence>
<feature type="region of interest" description="Disordered" evidence="3">
    <location>
        <begin position="631"/>
        <end position="725"/>
    </location>
</feature>
<feature type="compositionally biased region" description="Basic and acidic residues" evidence="3">
    <location>
        <begin position="641"/>
        <end position="653"/>
    </location>
</feature>
<evidence type="ECO:0000256" key="3">
    <source>
        <dbReference type="SAM" id="MobiDB-lite"/>
    </source>
</evidence>
<keyword evidence="4" id="KW-0812">Transmembrane</keyword>
<dbReference type="EMBL" id="BAABDD010000004">
    <property type="protein sequence ID" value="GAA3733873.1"/>
    <property type="molecule type" value="Genomic_DNA"/>
</dbReference>
<evidence type="ECO:0000259" key="5">
    <source>
        <dbReference type="SMART" id="SM01043"/>
    </source>
</evidence>